<reference evidence="8" key="1">
    <citation type="submission" date="2019-12" db="EMBL/GenBank/DDBJ databases">
        <authorList>
            <person name="Cremers G."/>
        </authorList>
    </citation>
    <scope>NUCLEOTIDE SEQUENCE</scope>
    <source>
        <strain evidence="8">Vvax</strain>
    </source>
</reference>
<sequence>MLTLTRLTIQRAKKERLPQVAGSLAFTTLLSIVPLLATSFALFARFPIFRRLKEALQEFLLSRLLPPDIARTVLKYLNQFATNASGLTWVGSLFLLGTAVALLLTVENALNQMWEVKRNRPFFRRVGLYLLMLAAGPPLLGLSLWATSYVLGVSLGLIGAMPPSLGFVLDLGPFVLGVIALTGMFHLVPNTKVRLRDAIAGAVIASAAFELGKRGFATYLAKVPTYRTVYGTFAAFPIFLLWVYFSWLVTLVAAMITANLAIGRRRTVATARTARTSQRPPG</sequence>
<dbReference type="NCBIfam" id="TIGR00765">
    <property type="entry name" value="yihY_not_rbn"/>
    <property type="match status" value="1"/>
</dbReference>
<feature type="transmembrane region" description="Helical" evidence="7">
    <location>
        <begin position="126"/>
        <end position="145"/>
    </location>
</feature>
<dbReference type="Pfam" id="PF03631">
    <property type="entry name" value="Virul_fac_BrkB"/>
    <property type="match status" value="1"/>
</dbReference>
<dbReference type="PANTHER" id="PTHR30213">
    <property type="entry name" value="INNER MEMBRANE PROTEIN YHJD"/>
    <property type="match status" value="1"/>
</dbReference>
<feature type="transmembrane region" description="Helical" evidence="7">
    <location>
        <begin position="241"/>
        <end position="262"/>
    </location>
</feature>
<dbReference type="HAMAP" id="MF_00672">
    <property type="entry name" value="UPF0761"/>
    <property type="match status" value="1"/>
</dbReference>
<keyword evidence="5 7" id="KW-1133">Transmembrane helix</keyword>
<evidence type="ECO:0000256" key="6">
    <source>
        <dbReference type="ARBA" id="ARBA00023136"/>
    </source>
</evidence>
<evidence type="ECO:0000256" key="5">
    <source>
        <dbReference type="ARBA" id="ARBA00022989"/>
    </source>
</evidence>
<dbReference type="InterPro" id="IPR023679">
    <property type="entry name" value="UPF0761_bac"/>
</dbReference>
<dbReference type="GO" id="GO:0005886">
    <property type="term" value="C:plasma membrane"/>
    <property type="evidence" value="ECO:0007669"/>
    <property type="project" value="UniProtKB-SubCell"/>
</dbReference>
<evidence type="ECO:0000256" key="4">
    <source>
        <dbReference type="ARBA" id="ARBA00022692"/>
    </source>
</evidence>
<keyword evidence="3" id="KW-0997">Cell inner membrane</keyword>
<proteinExistence type="inferred from homology"/>
<dbReference type="EMBL" id="LR743508">
    <property type="protein sequence ID" value="CAA2109129.1"/>
    <property type="molecule type" value="Genomic_DNA"/>
</dbReference>
<name>A0A679JE91_VARPD</name>
<accession>A0A679JE91</accession>
<comment type="similarity">
    <text evidence="7">Belongs to the UPF0761 family.</text>
</comment>
<evidence type="ECO:0000256" key="1">
    <source>
        <dbReference type="ARBA" id="ARBA00004651"/>
    </source>
</evidence>
<feature type="transmembrane region" description="Helical" evidence="7">
    <location>
        <begin position="165"/>
        <end position="187"/>
    </location>
</feature>
<evidence type="ECO:0000313" key="8">
    <source>
        <dbReference type="EMBL" id="CAA2109129.1"/>
    </source>
</evidence>
<dbReference type="AlphaFoldDB" id="A0A679JE91"/>
<evidence type="ECO:0000256" key="7">
    <source>
        <dbReference type="HAMAP-Rule" id="MF_00672"/>
    </source>
</evidence>
<organism evidence="8">
    <name type="scientific">Variovorax paradoxus</name>
    <dbReference type="NCBI Taxonomy" id="34073"/>
    <lineage>
        <taxon>Bacteria</taxon>
        <taxon>Pseudomonadati</taxon>
        <taxon>Pseudomonadota</taxon>
        <taxon>Betaproteobacteria</taxon>
        <taxon>Burkholderiales</taxon>
        <taxon>Comamonadaceae</taxon>
        <taxon>Variovorax</taxon>
    </lineage>
</organism>
<keyword evidence="4 7" id="KW-0812">Transmembrane</keyword>
<dbReference type="InterPro" id="IPR017039">
    <property type="entry name" value="Virul_fac_BrkB"/>
</dbReference>
<evidence type="ECO:0000256" key="2">
    <source>
        <dbReference type="ARBA" id="ARBA00022475"/>
    </source>
</evidence>
<dbReference type="PIRSF" id="PIRSF035875">
    <property type="entry name" value="RNase_BN"/>
    <property type="match status" value="1"/>
</dbReference>
<evidence type="ECO:0000256" key="3">
    <source>
        <dbReference type="ARBA" id="ARBA00022519"/>
    </source>
</evidence>
<keyword evidence="2 7" id="KW-1003">Cell membrane</keyword>
<gene>
    <name evidence="8" type="ORF">VVAX_05400</name>
</gene>
<dbReference type="RefSeq" id="WP_339093074.1">
    <property type="nucleotide sequence ID" value="NZ_LR743508.1"/>
</dbReference>
<comment type="subcellular location">
    <subcellularLocation>
        <location evidence="1 7">Cell membrane</location>
        <topology evidence="1 7">Multi-pass membrane protein</topology>
    </subcellularLocation>
</comment>
<dbReference type="PANTHER" id="PTHR30213:SF0">
    <property type="entry name" value="UPF0761 MEMBRANE PROTEIN YIHY"/>
    <property type="match status" value="1"/>
</dbReference>
<keyword evidence="6 7" id="KW-0472">Membrane</keyword>
<protein>
    <recommendedName>
        <fullName evidence="7">UPF0761 membrane protein VVAX_05400</fullName>
    </recommendedName>
</protein>
<feature type="transmembrane region" description="Helical" evidence="7">
    <location>
        <begin position="86"/>
        <end position="106"/>
    </location>
</feature>
<feature type="transmembrane region" description="Helical" evidence="7">
    <location>
        <begin position="199"/>
        <end position="221"/>
    </location>
</feature>
<feature type="transmembrane region" description="Helical" evidence="7">
    <location>
        <begin position="20"/>
        <end position="44"/>
    </location>
</feature>